<evidence type="ECO:0000256" key="5">
    <source>
        <dbReference type="SAM" id="Coils"/>
    </source>
</evidence>
<proteinExistence type="predicted"/>
<dbReference type="Pfam" id="PF13765">
    <property type="entry name" value="PRY"/>
    <property type="match status" value="2"/>
</dbReference>
<dbReference type="GO" id="GO:0005737">
    <property type="term" value="C:cytoplasm"/>
    <property type="evidence" value="ECO:0007669"/>
    <property type="project" value="UniProtKB-ARBA"/>
</dbReference>
<feature type="domain" description="B box-type" evidence="6">
    <location>
        <begin position="141"/>
        <end position="181"/>
    </location>
</feature>
<evidence type="ECO:0000256" key="4">
    <source>
        <dbReference type="PROSITE-ProRule" id="PRU00024"/>
    </source>
</evidence>
<dbReference type="PROSITE" id="PS50188">
    <property type="entry name" value="B302_SPRY"/>
    <property type="match status" value="2"/>
</dbReference>
<dbReference type="EMBL" id="JAATIS010001721">
    <property type="protein sequence ID" value="KAG2466318.1"/>
    <property type="molecule type" value="Genomic_DNA"/>
</dbReference>
<dbReference type="InterPro" id="IPR001870">
    <property type="entry name" value="B30.2/SPRY"/>
</dbReference>
<keyword evidence="3" id="KW-0862">Zinc</keyword>
<dbReference type="GO" id="GO:0008270">
    <property type="term" value="F:zinc ion binding"/>
    <property type="evidence" value="ECO:0007669"/>
    <property type="project" value="UniProtKB-KW"/>
</dbReference>
<dbReference type="Proteomes" id="UP000886611">
    <property type="component" value="Unassembled WGS sequence"/>
</dbReference>
<dbReference type="InterPro" id="IPR000315">
    <property type="entry name" value="Znf_B-box"/>
</dbReference>
<feature type="coiled-coil region" evidence="5">
    <location>
        <begin position="24"/>
        <end position="76"/>
    </location>
</feature>
<dbReference type="PANTHER" id="PTHR25465:SF5">
    <property type="entry name" value="E3 UBIQUITIN_ISG15 LIGASE TRIM25-RELATED"/>
    <property type="match status" value="1"/>
</dbReference>
<dbReference type="InterPro" id="IPR003879">
    <property type="entry name" value="Butyrophylin_SPRY"/>
</dbReference>
<organism evidence="8 9">
    <name type="scientific">Polypterus senegalus</name>
    <name type="common">Senegal bichir</name>
    <dbReference type="NCBI Taxonomy" id="55291"/>
    <lineage>
        <taxon>Eukaryota</taxon>
        <taxon>Metazoa</taxon>
        <taxon>Chordata</taxon>
        <taxon>Craniata</taxon>
        <taxon>Vertebrata</taxon>
        <taxon>Euteleostomi</taxon>
        <taxon>Actinopterygii</taxon>
        <taxon>Polypteriformes</taxon>
        <taxon>Polypteridae</taxon>
        <taxon>Polypterus</taxon>
    </lineage>
</organism>
<keyword evidence="9" id="KW-1185">Reference proteome</keyword>
<dbReference type="Pfam" id="PF00643">
    <property type="entry name" value="zf-B_box"/>
    <property type="match status" value="2"/>
</dbReference>
<reference evidence="8 9" key="1">
    <citation type="journal article" date="2021" name="Cell">
        <title>Tracing the genetic footprints of vertebrate landing in non-teleost ray-finned fishes.</title>
        <authorList>
            <person name="Bi X."/>
            <person name="Wang K."/>
            <person name="Yang L."/>
            <person name="Pan H."/>
            <person name="Jiang H."/>
            <person name="Wei Q."/>
            <person name="Fang M."/>
            <person name="Yu H."/>
            <person name="Zhu C."/>
            <person name="Cai Y."/>
            <person name="He Y."/>
            <person name="Gan X."/>
            <person name="Zeng H."/>
            <person name="Yu D."/>
            <person name="Zhu Y."/>
            <person name="Jiang H."/>
            <person name="Qiu Q."/>
            <person name="Yang H."/>
            <person name="Zhang Y.E."/>
            <person name="Wang W."/>
            <person name="Zhu M."/>
            <person name="He S."/>
            <person name="Zhang G."/>
        </authorList>
    </citation>
    <scope>NUCLEOTIDE SEQUENCE [LARGE SCALE GENOMIC DNA]</scope>
    <source>
        <strain evidence="8">Bchr_013</strain>
    </source>
</reference>
<dbReference type="InterPro" id="IPR043136">
    <property type="entry name" value="B30.2/SPRY_sf"/>
</dbReference>
<feature type="non-terminal residue" evidence="8">
    <location>
        <position position="1106"/>
    </location>
</feature>
<evidence type="ECO:0000259" key="7">
    <source>
        <dbReference type="PROSITE" id="PS50188"/>
    </source>
</evidence>
<dbReference type="Gene3D" id="2.60.120.920">
    <property type="match status" value="2"/>
</dbReference>
<dbReference type="SUPFAM" id="SSF49899">
    <property type="entry name" value="Concanavalin A-like lectins/glucanases"/>
    <property type="match status" value="2"/>
</dbReference>
<keyword evidence="1" id="KW-0479">Metal-binding</keyword>
<dbReference type="AlphaFoldDB" id="A0A8X8BQ61"/>
<evidence type="ECO:0000256" key="1">
    <source>
        <dbReference type="ARBA" id="ARBA00022723"/>
    </source>
</evidence>
<feature type="non-terminal residue" evidence="8">
    <location>
        <position position="1"/>
    </location>
</feature>
<dbReference type="SMART" id="SM00589">
    <property type="entry name" value="PRY"/>
    <property type="match status" value="2"/>
</dbReference>
<keyword evidence="2 4" id="KW-0863">Zinc-finger</keyword>
<feature type="coiled-coil region" evidence="5">
    <location>
        <begin position="708"/>
        <end position="803"/>
    </location>
</feature>
<dbReference type="CDD" id="cd19769">
    <property type="entry name" value="Bbox2_TRIM16-like"/>
    <property type="match status" value="2"/>
</dbReference>
<evidence type="ECO:0000259" key="6">
    <source>
        <dbReference type="PROSITE" id="PS50119"/>
    </source>
</evidence>
<name>A0A8X8BQ61_POLSE</name>
<dbReference type="InterPro" id="IPR051051">
    <property type="entry name" value="E3_ubiq-ligase_TRIM/RNF"/>
</dbReference>
<dbReference type="PRINTS" id="PR01407">
    <property type="entry name" value="BUTYPHLNCDUF"/>
</dbReference>
<gene>
    <name evidence="8" type="primary">Trim16_7</name>
    <name evidence="8" type="ORF">GTO96_0017379</name>
</gene>
<dbReference type="Gene3D" id="4.10.830.40">
    <property type="match status" value="2"/>
</dbReference>
<keyword evidence="5" id="KW-0175">Coiled coil</keyword>
<evidence type="ECO:0000313" key="9">
    <source>
        <dbReference type="Proteomes" id="UP000886611"/>
    </source>
</evidence>
<dbReference type="InterPro" id="IPR013320">
    <property type="entry name" value="ConA-like_dom_sf"/>
</dbReference>
<dbReference type="SUPFAM" id="SSF57845">
    <property type="entry name" value="B-box zinc-binding domain"/>
    <property type="match status" value="2"/>
</dbReference>
<feature type="coiled-coil region" evidence="5">
    <location>
        <begin position="829"/>
        <end position="878"/>
    </location>
</feature>
<dbReference type="Gene3D" id="3.30.160.60">
    <property type="entry name" value="Classic Zinc Finger"/>
    <property type="match status" value="2"/>
</dbReference>
<dbReference type="SMART" id="SM00336">
    <property type="entry name" value="BBOX"/>
    <property type="match status" value="2"/>
</dbReference>
<feature type="coiled-coil region" evidence="5">
    <location>
        <begin position="440"/>
        <end position="484"/>
    </location>
</feature>
<dbReference type="PANTHER" id="PTHR25465">
    <property type="entry name" value="B-BOX DOMAIN CONTAINING"/>
    <property type="match status" value="1"/>
</dbReference>
<evidence type="ECO:0000313" key="8">
    <source>
        <dbReference type="EMBL" id="KAG2466318.1"/>
    </source>
</evidence>
<dbReference type="Pfam" id="PF25600">
    <property type="entry name" value="TRIM_CC"/>
    <property type="match status" value="5"/>
</dbReference>
<feature type="domain" description="B30.2/SPRY" evidence="7">
    <location>
        <begin position="298"/>
        <end position="509"/>
    </location>
</feature>
<feature type="coiled-coil region" evidence="5">
    <location>
        <begin position="200"/>
        <end position="291"/>
    </location>
</feature>
<feature type="domain" description="B box-type" evidence="6">
    <location>
        <begin position="653"/>
        <end position="693"/>
    </location>
</feature>
<evidence type="ECO:0000256" key="2">
    <source>
        <dbReference type="ARBA" id="ARBA00022771"/>
    </source>
</evidence>
<evidence type="ECO:0000256" key="3">
    <source>
        <dbReference type="ARBA" id="ARBA00022833"/>
    </source>
</evidence>
<feature type="domain" description="B30.2/SPRY" evidence="7">
    <location>
        <begin position="927"/>
        <end position="1106"/>
    </location>
</feature>
<dbReference type="PROSITE" id="PS50119">
    <property type="entry name" value="ZF_BBOX"/>
    <property type="match status" value="2"/>
</dbReference>
<comment type="caution">
    <text evidence="8">The sequence shown here is derived from an EMBL/GenBank/DDBJ whole genome shotgun (WGS) entry which is preliminary data.</text>
</comment>
<dbReference type="InterPro" id="IPR058030">
    <property type="entry name" value="TRIM8/14/16/25/29/45/65_CC"/>
</dbReference>
<sequence>MMDKMKMSVVREVEENEKSFTALILCIEEAHRKLTERIREQEKREMEKAEGVMKQMEKEIEELKRREAELKELSETKDHLHFLQNYAGPGDVECDFCTGKKFRAVKSCLTCPASYCQNHLQPHYEVAAWKGHKLVDPDRNLKEKLCEKHQKSLEIFCKTDDSCICLMCVVTGHKNHEMVELETESEEKQKQLGATLSDIKRGLEEREKTLKETRRSMEEMKMSVVREVEENEKSFTALIRCIEEAHRKLTERIREQEKRETEKAKGVMEQLEKEIEELKRREAELKELSEIKDHLHFLKVRATLHRESDQTGVYFYPLTLDINTAHRTLRLSDGNKKVTWERTKAEYPYHSDRFDSCFQVLCREAVTGTHCYWEVDCSGGYVRIGVAYKGLRRKGGVWKCGLGYNDKSWCLHCFHSQYSMSVVREVEENEKSFTAEEAHRKLTERIKEQEKREMEKAEGVMKQLEKEIEELKRREAELKELSETKDHLHFLQTFSSCCVLPADEDSLSFTVTADFSSELLRKELSGLTKSLKKISQGDIMTRTPSVPHGLLGKEPRVQLSSVQTHFTTRPALQRNNLLNEVIKKLKKTTLSSPPSQNYAGPGDVECDFCTGKKFRAVKSCLTCMASYCQTHLQPHYEGATWKHHKLVDPDRNLKEKLCEKHQKSLEIFCKTDDSCICMMCVVTGHNGHKMVELQTEREEKQKQLGVTLSDIKRRLEKREKTVKETRRAMETMKMSVVREVEENEKSFTALIRCIEEAHRKLTERIREQEKREMEKAEGVMEQLEKEIEELKRREAELKELSETKDHLHFLQMSVVREVEENEKSFTALIWCIEEAHRKLTERIKEQEKREMEKAERVLEQLKKEIEELKRRGAELKEISETKDHLHFLQTFSSRCVLPADGDSLSFTVTADFSFEDLRKELSGLTKSLKKISQWVIMRRTPSDFCPLTLDINTAHRLLRLSEGNKKVEWDGTETDYADHPDRFDWWPQVLCREALTGTRCYWEVECSGDLMMIGVAYKGLGRKGEGVECLLGYNDKSWPFILANTPTPLDGALPAAWRCPDFQQGIMDIGVFLHSPAGYHGGHKGTLQGGPKTYICPLTRKYVLVT</sequence>
<accession>A0A8X8BQ61</accession>
<dbReference type="InterPro" id="IPR006574">
    <property type="entry name" value="PRY"/>
</dbReference>
<protein>
    <submittedName>
        <fullName evidence="8">TRI16 protein</fullName>
    </submittedName>
</protein>